<gene>
    <name evidence="1" type="ORF">CFR80_17130</name>
</gene>
<evidence type="ECO:0000313" key="1">
    <source>
        <dbReference type="EMBL" id="PYD77961.1"/>
    </source>
</evidence>
<dbReference type="RefSeq" id="WP_110507789.1">
    <property type="nucleotide sequence ID" value="NZ_CP117859.1"/>
</dbReference>
<name>A0A318QKE2_9PROT</name>
<comment type="caution">
    <text evidence="1">The sequence shown here is derived from an EMBL/GenBank/DDBJ whole genome shotgun (WGS) entry which is preliminary data.</text>
</comment>
<dbReference type="Proteomes" id="UP000247417">
    <property type="component" value="Unassembled WGS sequence"/>
</dbReference>
<proteinExistence type="predicted"/>
<reference evidence="1 2" key="1">
    <citation type="submission" date="2017-07" db="EMBL/GenBank/DDBJ databases">
        <title>A draft genome sequence of Komagataeibacter oboediens LMG 18849.</title>
        <authorList>
            <person name="Skraban J."/>
            <person name="Cleenwerck I."/>
            <person name="Vandamme P."/>
            <person name="Trcek J."/>
        </authorList>
    </citation>
    <scope>NUCLEOTIDE SEQUENCE [LARGE SCALE GENOMIC DNA]</scope>
    <source>
        <strain evidence="1 2">LMG 18849</strain>
    </source>
</reference>
<protein>
    <submittedName>
        <fullName evidence="1">Uncharacterized protein</fullName>
    </submittedName>
</protein>
<organism evidence="1 2">
    <name type="scientific">Komagataeibacter oboediens</name>
    <dbReference type="NCBI Taxonomy" id="65958"/>
    <lineage>
        <taxon>Bacteria</taxon>
        <taxon>Pseudomonadati</taxon>
        <taxon>Pseudomonadota</taxon>
        <taxon>Alphaproteobacteria</taxon>
        <taxon>Acetobacterales</taxon>
        <taxon>Acetobacteraceae</taxon>
        <taxon>Komagataeibacter</taxon>
    </lineage>
</organism>
<evidence type="ECO:0000313" key="2">
    <source>
        <dbReference type="Proteomes" id="UP000247417"/>
    </source>
</evidence>
<dbReference type="OrthoDB" id="8261795at2"/>
<accession>A0A318QKE2</accession>
<sequence length="65" mass="7395">MSAFVALRFKPDLKQSHNLRIDNGKHVTLAVTTIMSKLVIHTNALLHDDRIWIPKASLITMEMPD</sequence>
<dbReference type="EMBL" id="NKTX01000125">
    <property type="protein sequence ID" value="PYD77961.1"/>
    <property type="molecule type" value="Genomic_DNA"/>
</dbReference>
<dbReference type="AlphaFoldDB" id="A0A318QKE2"/>